<comment type="similarity">
    <text evidence="7">Belongs to the nucleoporin Nup84/Nup107 family.</text>
</comment>
<keyword evidence="7" id="KW-0472">Membrane</keyword>
<dbReference type="Gene3D" id="1.20.190.50">
    <property type="match status" value="1"/>
</dbReference>
<evidence type="ECO:0000256" key="6">
    <source>
        <dbReference type="ARBA" id="ARBA00023242"/>
    </source>
</evidence>
<dbReference type="PANTHER" id="PTHR13003:SF2">
    <property type="entry name" value="NUCLEAR PORE COMPLEX PROTEIN NUP107"/>
    <property type="match status" value="1"/>
</dbReference>
<dbReference type="GO" id="GO:0006606">
    <property type="term" value="P:protein import into nucleus"/>
    <property type="evidence" value="ECO:0007669"/>
    <property type="project" value="TreeGrafter"/>
</dbReference>
<dbReference type="Proteomes" id="UP000076798">
    <property type="component" value="Unassembled WGS sequence"/>
</dbReference>
<evidence type="ECO:0000256" key="7">
    <source>
        <dbReference type="RuleBase" id="RU365072"/>
    </source>
</evidence>
<dbReference type="GO" id="GO:0006406">
    <property type="term" value="P:mRNA export from nucleus"/>
    <property type="evidence" value="ECO:0007669"/>
    <property type="project" value="TreeGrafter"/>
</dbReference>
<evidence type="ECO:0000256" key="1">
    <source>
        <dbReference type="ARBA" id="ARBA00022448"/>
    </source>
</evidence>
<comment type="subcellular location">
    <subcellularLocation>
        <location evidence="7">Nucleus</location>
        <location evidence="7">Nuclear pore complex</location>
    </subcellularLocation>
    <subcellularLocation>
        <location evidence="7">Nucleus membrane</location>
    </subcellularLocation>
</comment>
<evidence type="ECO:0000313" key="8">
    <source>
        <dbReference type="EMBL" id="KZT40939.1"/>
    </source>
</evidence>
<dbReference type="Gene3D" id="1.10.3450.20">
    <property type="match status" value="1"/>
</dbReference>
<keyword evidence="6 7" id="KW-0539">Nucleus</keyword>
<comment type="function">
    <text evidence="7">Functions as a component of the nuclear pore complex (NPC).</text>
</comment>
<evidence type="ECO:0000256" key="3">
    <source>
        <dbReference type="ARBA" id="ARBA00022927"/>
    </source>
</evidence>
<evidence type="ECO:0000256" key="2">
    <source>
        <dbReference type="ARBA" id="ARBA00022816"/>
    </source>
</evidence>
<dbReference type="GO" id="GO:0017056">
    <property type="term" value="F:structural constituent of nuclear pore"/>
    <property type="evidence" value="ECO:0007669"/>
    <property type="project" value="UniProtKB-UniRule"/>
</dbReference>
<organism evidence="8 9">
    <name type="scientific">Sistotremastrum suecicum HHB10207 ss-3</name>
    <dbReference type="NCBI Taxonomy" id="1314776"/>
    <lineage>
        <taxon>Eukaryota</taxon>
        <taxon>Fungi</taxon>
        <taxon>Dikarya</taxon>
        <taxon>Basidiomycota</taxon>
        <taxon>Agaricomycotina</taxon>
        <taxon>Agaricomycetes</taxon>
        <taxon>Sistotremastrales</taxon>
        <taxon>Sistotremastraceae</taxon>
        <taxon>Sistotremastrum</taxon>
    </lineage>
</organism>
<keyword evidence="3" id="KW-0653">Protein transport</keyword>
<protein>
    <recommendedName>
        <fullName evidence="7">Nuclear pore complex protein</fullName>
    </recommendedName>
</protein>
<keyword evidence="5 7" id="KW-0906">Nuclear pore complex</keyword>
<name>A0A166FRS3_9AGAM</name>
<dbReference type="InterPro" id="IPR007252">
    <property type="entry name" value="Nup84/Nup107"/>
</dbReference>
<dbReference type="PANTHER" id="PTHR13003">
    <property type="entry name" value="NUP107-RELATED"/>
    <property type="match status" value="1"/>
</dbReference>
<dbReference type="GO" id="GO:0000973">
    <property type="term" value="P:post-transcriptional tethering of RNA polymerase II gene DNA at nuclear periphery"/>
    <property type="evidence" value="ECO:0007669"/>
    <property type="project" value="TreeGrafter"/>
</dbReference>
<dbReference type="Pfam" id="PF04121">
    <property type="entry name" value="Nup84_Nup100"/>
    <property type="match status" value="1"/>
</dbReference>
<keyword evidence="9" id="KW-1185">Reference proteome</keyword>
<proteinExistence type="inferred from homology"/>
<sequence length="769" mass="87405">MAQTVNAEYSSVLSMFKLNESREEELLDAQNGFAPRMRQLCDDQIADAEDARRDFDLTPEELDALKLERDTWALLQDLYGFRRTQPTPTPSPREVLRDNPYTPASRLVHFINKQSRTTEELLIVREWLHSSAPPPPQPESANGYWSFTKQRVLHAKRTGNPKFAESLISELDPDALARAEPGHGLAPEDDAFETALLETLYLHIRAGRVFEAMDACKQAQRPWRAASIRGSILYSASATVSSKQDEDVMDADSYISSGNKRRKLWKSSCTHAVLNPQLSEYERAFYASLAPSSSTLPFILSVCRTWSDHLWARVCVLYEEKLSAELKKIGGGYFEGGYEPTRQAIQDPPVEMESDMEDEFIRTLEGMETVSVEDGPGPGDPYHVAQLHIILNRTDLLLEKAAQLFDRIQGPEHPGYDRYIRFFSHLSLYLRHLNLPTPALAVQVILQKYVDLLERTGERDLIAQYAAALGDNSIERYALFLSSLPLDTTVEARFDSLNLAGRYDLPVDLVAKRTAELSVTEALKELPHPLEVVEIDEEADLSLVERFLMRSTEWTISSTVTYPHALVQSNTCIRYFLGVGKPQAAEAILNFLPQDVGSQTSTEEQKAEHIAYRYFIAAWVAYRSVQQVAHSEEARSPDQRYLKDYSAKIEDLKDKTLELLQQDWLQPSYDEDAARDHDLRRIRKMYIPELILRLHRALFDSRNHIPKNHKRVFDLVNIVADQRYNLTLEFSRTGSGQPNRLKAYLAEVEKAVVAGLEKGGSDPFLIVNQ</sequence>
<keyword evidence="1 7" id="KW-0813">Transport</keyword>
<keyword evidence="4 7" id="KW-0811">Translocation</keyword>
<accession>A0A166FRS3</accession>
<keyword evidence="2" id="KW-0509">mRNA transport</keyword>
<evidence type="ECO:0000256" key="5">
    <source>
        <dbReference type="ARBA" id="ARBA00023132"/>
    </source>
</evidence>
<dbReference type="AlphaFoldDB" id="A0A166FRS3"/>
<dbReference type="GO" id="GO:0031965">
    <property type="term" value="C:nuclear membrane"/>
    <property type="evidence" value="ECO:0007669"/>
    <property type="project" value="UniProtKB-SubCell"/>
</dbReference>
<dbReference type="GO" id="GO:0031080">
    <property type="term" value="C:nuclear pore outer ring"/>
    <property type="evidence" value="ECO:0007669"/>
    <property type="project" value="TreeGrafter"/>
</dbReference>
<dbReference type="EMBL" id="KV428026">
    <property type="protein sequence ID" value="KZT40939.1"/>
    <property type="molecule type" value="Genomic_DNA"/>
</dbReference>
<dbReference type="OrthoDB" id="3098at2759"/>
<gene>
    <name evidence="8" type="ORF">SISSUDRAFT_1059837</name>
</gene>
<evidence type="ECO:0000256" key="4">
    <source>
        <dbReference type="ARBA" id="ARBA00023010"/>
    </source>
</evidence>
<reference evidence="8 9" key="1">
    <citation type="journal article" date="2016" name="Mol. Biol. Evol.">
        <title>Comparative Genomics of Early-Diverging Mushroom-Forming Fungi Provides Insights into the Origins of Lignocellulose Decay Capabilities.</title>
        <authorList>
            <person name="Nagy L.G."/>
            <person name="Riley R."/>
            <person name="Tritt A."/>
            <person name="Adam C."/>
            <person name="Daum C."/>
            <person name="Floudas D."/>
            <person name="Sun H."/>
            <person name="Yadav J.S."/>
            <person name="Pangilinan J."/>
            <person name="Larsson K.H."/>
            <person name="Matsuura K."/>
            <person name="Barry K."/>
            <person name="Labutti K."/>
            <person name="Kuo R."/>
            <person name="Ohm R.A."/>
            <person name="Bhattacharya S.S."/>
            <person name="Shirouzu T."/>
            <person name="Yoshinaga Y."/>
            <person name="Martin F.M."/>
            <person name="Grigoriev I.V."/>
            <person name="Hibbett D.S."/>
        </authorList>
    </citation>
    <scope>NUCLEOTIDE SEQUENCE [LARGE SCALE GENOMIC DNA]</scope>
    <source>
        <strain evidence="8 9">HHB10207 ss-3</strain>
    </source>
</reference>
<dbReference type="STRING" id="1314776.A0A166FRS3"/>
<comment type="subunit">
    <text evidence="7">Part of the nuclear pore complex (NPC).</text>
</comment>
<evidence type="ECO:0000313" key="9">
    <source>
        <dbReference type="Proteomes" id="UP000076798"/>
    </source>
</evidence>